<evidence type="ECO:0000256" key="1">
    <source>
        <dbReference type="ARBA" id="ARBA00004123"/>
    </source>
</evidence>
<protein>
    <submittedName>
        <fullName evidence="8">RFC1 isoform 11</fullName>
    </submittedName>
</protein>
<reference evidence="8 9" key="1">
    <citation type="submission" date="2017-12" db="EMBL/GenBank/DDBJ databases">
        <title>High-resolution comparative analysis of great ape genomes.</title>
        <authorList>
            <person name="Pollen A."/>
            <person name="Hastie A."/>
            <person name="Hormozdiari F."/>
            <person name="Dougherty M."/>
            <person name="Liu R."/>
            <person name="Chaisson M."/>
            <person name="Hoppe E."/>
            <person name="Hill C."/>
            <person name="Pang A."/>
            <person name="Hillier L."/>
            <person name="Baker C."/>
            <person name="Armstrong J."/>
            <person name="Shendure J."/>
            <person name="Paten B."/>
            <person name="Wilson R."/>
            <person name="Chao H."/>
            <person name="Schneider V."/>
            <person name="Ventura M."/>
            <person name="Kronenberg Z."/>
            <person name="Murali S."/>
            <person name="Gordon D."/>
            <person name="Cantsilieris S."/>
            <person name="Munson K."/>
            <person name="Nelson B."/>
            <person name="Raja A."/>
            <person name="Underwood J."/>
            <person name="Diekhans M."/>
            <person name="Fiddes I."/>
            <person name="Haussler D."/>
            <person name="Eichler E."/>
        </authorList>
    </citation>
    <scope>NUCLEOTIDE SEQUENCE [LARGE SCALE GENOMIC DNA]</scope>
    <source>
        <strain evidence="8">Yerkes chimp pedigree #C0471</strain>
    </source>
</reference>
<dbReference type="AlphaFoldDB" id="A0A2J8IZA6"/>
<evidence type="ECO:0000256" key="4">
    <source>
        <dbReference type="ARBA" id="ARBA00022741"/>
    </source>
</evidence>
<accession>A0A2J8IZA6</accession>
<dbReference type="PROSITE" id="PS50172">
    <property type="entry name" value="BRCT"/>
    <property type="match status" value="1"/>
</dbReference>
<dbReference type="PANTHER" id="PTHR23389">
    <property type="entry name" value="CHROMOSOME TRANSMISSION FIDELITY FACTOR 18"/>
    <property type="match status" value="1"/>
</dbReference>
<evidence type="ECO:0000256" key="5">
    <source>
        <dbReference type="ARBA" id="ARBA00022840"/>
    </source>
</evidence>
<dbReference type="GO" id="GO:0006260">
    <property type="term" value="P:DNA replication"/>
    <property type="evidence" value="ECO:0007669"/>
    <property type="project" value="UniProtKB-KW"/>
</dbReference>
<evidence type="ECO:0000256" key="3">
    <source>
        <dbReference type="ARBA" id="ARBA00022705"/>
    </source>
</evidence>
<dbReference type="SUPFAM" id="SSF52113">
    <property type="entry name" value="BRCT domain"/>
    <property type="match status" value="1"/>
</dbReference>
<evidence type="ECO:0000313" key="9">
    <source>
        <dbReference type="Proteomes" id="UP000236370"/>
    </source>
</evidence>
<dbReference type="GO" id="GO:0005634">
    <property type="term" value="C:nucleus"/>
    <property type="evidence" value="ECO:0007669"/>
    <property type="project" value="UniProtKB-SubCell"/>
</dbReference>
<dbReference type="Gene3D" id="3.40.50.10190">
    <property type="entry name" value="BRCT domain"/>
    <property type="match status" value="1"/>
</dbReference>
<dbReference type="InterPro" id="IPR027417">
    <property type="entry name" value="P-loop_NTPase"/>
</dbReference>
<comment type="subcellular location">
    <subcellularLocation>
        <location evidence="1">Nucleus</location>
    </subcellularLocation>
</comment>
<dbReference type="SMART" id="SM00292">
    <property type="entry name" value="BRCT"/>
    <property type="match status" value="1"/>
</dbReference>
<dbReference type="Pfam" id="PF00533">
    <property type="entry name" value="BRCT"/>
    <property type="match status" value="1"/>
</dbReference>
<dbReference type="SMR" id="A0A2J8IZA6"/>
<evidence type="ECO:0000259" key="7">
    <source>
        <dbReference type="PROSITE" id="PS50172"/>
    </source>
</evidence>
<keyword evidence="3" id="KW-0235">DNA replication</keyword>
<dbReference type="GO" id="GO:0005524">
    <property type="term" value="F:ATP binding"/>
    <property type="evidence" value="ECO:0007669"/>
    <property type="project" value="UniProtKB-KW"/>
</dbReference>
<keyword evidence="4" id="KW-0547">Nucleotide-binding</keyword>
<gene>
    <name evidence="8" type="ORF">CK820_G0051780</name>
</gene>
<sequence>PEDSEKKRTNYQAYRSYLNREGPKALGSKEIPKGAENCLEGLIFVITGVLESIERDEAKSLIERYGGKVTGNVSKKTNYLVMGRDSGQSKSDKAAALGTKIIDEDGLLNLIRTMPGKKSKYEIAVETEELGYSYVELNASDTRSKSSLKAIVAESLNNTSIKGFYSNGAASSVSTKHALIMDEVDGM</sequence>
<dbReference type="CDD" id="cd17752">
    <property type="entry name" value="BRCT_RFC1"/>
    <property type="match status" value="1"/>
</dbReference>
<proteinExistence type="inferred from homology"/>
<dbReference type="Gene3D" id="3.40.50.300">
    <property type="entry name" value="P-loop containing nucleotide triphosphate hydrolases"/>
    <property type="match status" value="1"/>
</dbReference>
<keyword evidence="5" id="KW-0067">ATP-binding</keyword>
<name>A0A2J8IZA6_PANTR</name>
<feature type="non-terminal residue" evidence="8">
    <location>
        <position position="1"/>
    </location>
</feature>
<organism evidence="8 9">
    <name type="scientific">Pan troglodytes</name>
    <name type="common">Chimpanzee</name>
    <dbReference type="NCBI Taxonomy" id="9598"/>
    <lineage>
        <taxon>Eukaryota</taxon>
        <taxon>Metazoa</taxon>
        <taxon>Chordata</taxon>
        <taxon>Craniata</taxon>
        <taxon>Vertebrata</taxon>
        <taxon>Euteleostomi</taxon>
        <taxon>Mammalia</taxon>
        <taxon>Eutheria</taxon>
        <taxon>Euarchontoglires</taxon>
        <taxon>Primates</taxon>
        <taxon>Haplorrhini</taxon>
        <taxon>Catarrhini</taxon>
        <taxon>Hominidae</taxon>
        <taxon>Pan</taxon>
    </lineage>
</organism>
<feature type="domain" description="BRCT" evidence="7">
    <location>
        <begin position="34"/>
        <end position="112"/>
    </location>
</feature>
<dbReference type="InterPro" id="IPR001357">
    <property type="entry name" value="BRCT_dom"/>
</dbReference>
<dbReference type="InterPro" id="IPR036420">
    <property type="entry name" value="BRCT_dom_sf"/>
</dbReference>
<dbReference type="Proteomes" id="UP000236370">
    <property type="component" value="Unassembled WGS sequence"/>
</dbReference>
<evidence type="ECO:0000313" key="8">
    <source>
        <dbReference type="EMBL" id="PNI15844.1"/>
    </source>
</evidence>
<dbReference type="EMBL" id="NBAG03000548">
    <property type="protein sequence ID" value="PNI15844.1"/>
    <property type="molecule type" value="Genomic_DNA"/>
</dbReference>
<dbReference type="FunFam" id="3.40.50.10190:FF:000001">
    <property type="entry name" value="Replication factor C subunit 1"/>
    <property type="match status" value="1"/>
</dbReference>
<comment type="similarity">
    <text evidence="2">Belongs to the activator 1 large subunit family.</text>
</comment>
<keyword evidence="6" id="KW-0539">Nucleus</keyword>
<dbReference type="PANTHER" id="PTHR23389:SF6">
    <property type="entry name" value="REPLICATION FACTOR C SUBUNIT 1"/>
    <property type="match status" value="1"/>
</dbReference>
<evidence type="ECO:0000256" key="6">
    <source>
        <dbReference type="ARBA" id="ARBA00023242"/>
    </source>
</evidence>
<evidence type="ECO:0000256" key="2">
    <source>
        <dbReference type="ARBA" id="ARBA00006116"/>
    </source>
</evidence>
<feature type="non-terminal residue" evidence="8">
    <location>
        <position position="187"/>
    </location>
</feature>
<comment type="caution">
    <text evidence="8">The sequence shown here is derived from an EMBL/GenBank/DDBJ whole genome shotgun (WGS) entry which is preliminary data.</text>
</comment>